<dbReference type="OrthoDB" id="421057at2759"/>
<dbReference type="EMBL" id="CAJNJA010007419">
    <property type="protein sequence ID" value="CAE7224303.1"/>
    <property type="molecule type" value="Genomic_DNA"/>
</dbReference>
<evidence type="ECO:0000313" key="2">
    <source>
        <dbReference type="EMBL" id="CAE7224303.1"/>
    </source>
</evidence>
<feature type="compositionally biased region" description="Basic and acidic residues" evidence="1">
    <location>
        <begin position="181"/>
        <end position="208"/>
    </location>
</feature>
<name>A0A812KAV7_9DINO</name>
<organism evidence="2 3">
    <name type="scientific">Symbiodinium necroappetens</name>
    <dbReference type="NCBI Taxonomy" id="1628268"/>
    <lineage>
        <taxon>Eukaryota</taxon>
        <taxon>Sar</taxon>
        <taxon>Alveolata</taxon>
        <taxon>Dinophyceae</taxon>
        <taxon>Suessiales</taxon>
        <taxon>Symbiodiniaceae</taxon>
        <taxon>Symbiodinium</taxon>
    </lineage>
</organism>
<feature type="region of interest" description="Disordered" evidence="1">
    <location>
        <begin position="172"/>
        <end position="226"/>
    </location>
</feature>
<evidence type="ECO:0000256" key="1">
    <source>
        <dbReference type="SAM" id="MobiDB-lite"/>
    </source>
</evidence>
<feature type="compositionally biased region" description="Basic and acidic residues" evidence="1">
    <location>
        <begin position="70"/>
        <end position="89"/>
    </location>
</feature>
<accession>A0A812KAV7</accession>
<evidence type="ECO:0000313" key="3">
    <source>
        <dbReference type="Proteomes" id="UP000601435"/>
    </source>
</evidence>
<dbReference type="Proteomes" id="UP000601435">
    <property type="component" value="Unassembled WGS sequence"/>
</dbReference>
<keyword evidence="3" id="KW-1185">Reference proteome</keyword>
<reference evidence="2" key="1">
    <citation type="submission" date="2021-02" db="EMBL/GenBank/DDBJ databases">
        <authorList>
            <person name="Dougan E. K."/>
            <person name="Rhodes N."/>
            <person name="Thang M."/>
            <person name="Chan C."/>
        </authorList>
    </citation>
    <scope>NUCLEOTIDE SEQUENCE</scope>
</reference>
<comment type="caution">
    <text evidence="2">The sequence shown here is derived from an EMBL/GenBank/DDBJ whole genome shotgun (WGS) entry which is preliminary data.</text>
</comment>
<proteinExistence type="predicted"/>
<feature type="region of interest" description="Disordered" evidence="1">
    <location>
        <begin position="468"/>
        <end position="498"/>
    </location>
</feature>
<gene>
    <name evidence="2" type="ORF">SNEC2469_LOCUS3057</name>
</gene>
<protein>
    <submittedName>
        <fullName evidence="2">Uncharacterized protein</fullName>
    </submittedName>
</protein>
<feature type="compositionally biased region" description="Basic and acidic residues" evidence="1">
    <location>
        <begin position="29"/>
        <end position="59"/>
    </location>
</feature>
<feature type="region of interest" description="Disordered" evidence="1">
    <location>
        <begin position="1"/>
        <end position="89"/>
    </location>
</feature>
<feature type="region of interest" description="Disordered" evidence="1">
    <location>
        <begin position="585"/>
        <end position="608"/>
    </location>
</feature>
<dbReference type="AlphaFoldDB" id="A0A812KAV7"/>
<feature type="compositionally biased region" description="Basic and acidic residues" evidence="1">
    <location>
        <begin position="124"/>
        <end position="134"/>
    </location>
</feature>
<feature type="region of interest" description="Disordered" evidence="1">
    <location>
        <begin position="115"/>
        <end position="152"/>
    </location>
</feature>
<sequence>MVKFLDVNSRGSEKRSDSSGSPRFVPQNLRERDDSSDKSEDKPDWEGAGRDAHWTDGRAPEQTWASGRAPPDHHGWQPRDSHRSQLDPRDFGVTCNICGQWIKSKDPAVLKWHQETSSRCQQKAAEREGREGTNRRRREAKAQCPKCGKWVANNDNSMWQHQEYGDCMARQARQTKRPGVHLRERSPPAWDRDREDQHEGRHDRESAPRRGHGQASGSGRSRDASEDFRKLQDEFCTLDVEARIGRVDEEKSLLQAIADKILWHIPAPAMLAAGRTNAAAKLRVFSHAFGLLADGRPMLAKLLRSIVSLHTDYGAEALLAKTASSSLTDILPHMHLPPQQQGEVPRDHPDVFVDGDAVGPLFDDDHIFAEEAVPQPGQDDDVCDLSRWWKELYNDRNVSRDHGGFRGAEQLYVPAHRMRLNDREHFVENKIVEGSNNIAAPCQETRQMLSKHLQRQDVSFADAHFGMNENQRGDVKTGAAGAKRQPTEASDPEYDTPKKEKAVVLDRERPALHRQMESGINKLRTDLNKSLQLTEVTAEKYRQHPPDLLASDRAAVAYMRTFQWRLEAAARVAGDLNDIKILVPEKVPKSESEPGQAAPPTPGSAMTGHSQIEVTDLIAMKKKMHFVDFLKTERVKESQFWPGEADDLLPISRLRELQEDVLNATDAKSFIEMKQQWQKAEKAIQGVAKGLKQSSDDVIKHLKSTIAARDRAAKRKQTQEEKDALHKVKQEAAEAVAEIKKRRVQAPAAEPLFTADIAANTVTEKSEGEVKKMSDADWRYPWVIKASEGLKLCMGEKTLQNTLASWGAQYKRTLAQTKTPCVTYPLEEKQGKECFLEAMALWVDKGLVDLSSSSVAGGGSFHKSVWMYGCSNDMKTLAHLPNWACMLKVLASGDVRHVLFELDSTLKALYDMKKITDLDNINAALEALKALDTDSVKDLLAKKAVVRQINLLKNEVLYIPLGWLCLEVVKQSVHVYGIRKSFFLSFQAAAYEQAIKMTKAQGRDVQRMEQIHKLMQELQSSLQS</sequence>